<protein>
    <recommendedName>
        <fullName evidence="6">WAT1-related protein</fullName>
    </recommendedName>
</protein>
<dbReference type="OrthoDB" id="1728340at2759"/>
<dbReference type="SUPFAM" id="SSF103481">
    <property type="entry name" value="Multidrug resistance efflux transporter EmrE"/>
    <property type="match status" value="2"/>
</dbReference>
<keyword evidence="3 6" id="KW-0812">Transmembrane</keyword>
<evidence type="ECO:0000256" key="2">
    <source>
        <dbReference type="ARBA" id="ARBA00007635"/>
    </source>
</evidence>
<dbReference type="PANTHER" id="PTHR31218">
    <property type="entry name" value="WAT1-RELATED PROTEIN"/>
    <property type="match status" value="1"/>
</dbReference>
<feature type="transmembrane region" description="Helical" evidence="6">
    <location>
        <begin position="294"/>
        <end position="313"/>
    </location>
</feature>
<feature type="domain" description="EamA" evidence="7">
    <location>
        <begin position="20"/>
        <end position="158"/>
    </location>
</feature>
<evidence type="ECO:0000256" key="3">
    <source>
        <dbReference type="ARBA" id="ARBA00022692"/>
    </source>
</evidence>
<keyword evidence="9" id="KW-1185">Reference proteome</keyword>
<dbReference type="GO" id="GO:0022857">
    <property type="term" value="F:transmembrane transporter activity"/>
    <property type="evidence" value="ECO:0007669"/>
    <property type="project" value="InterPro"/>
</dbReference>
<dbReference type="Proteomes" id="UP000501690">
    <property type="component" value="Linkage Group LG6"/>
</dbReference>
<evidence type="ECO:0000256" key="6">
    <source>
        <dbReference type="RuleBase" id="RU363077"/>
    </source>
</evidence>
<organism evidence="8 9">
    <name type="scientific">Vigna unguiculata</name>
    <name type="common">Cowpea</name>
    <dbReference type="NCBI Taxonomy" id="3917"/>
    <lineage>
        <taxon>Eukaryota</taxon>
        <taxon>Viridiplantae</taxon>
        <taxon>Streptophyta</taxon>
        <taxon>Embryophyta</taxon>
        <taxon>Tracheophyta</taxon>
        <taxon>Spermatophyta</taxon>
        <taxon>Magnoliopsida</taxon>
        <taxon>eudicotyledons</taxon>
        <taxon>Gunneridae</taxon>
        <taxon>Pentapetalae</taxon>
        <taxon>rosids</taxon>
        <taxon>fabids</taxon>
        <taxon>Fabales</taxon>
        <taxon>Fabaceae</taxon>
        <taxon>Papilionoideae</taxon>
        <taxon>50 kb inversion clade</taxon>
        <taxon>NPAAA clade</taxon>
        <taxon>indigoferoid/millettioid clade</taxon>
        <taxon>Phaseoleae</taxon>
        <taxon>Vigna</taxon>
    </lineage>
</organism>
<feature type="transmembrane region" description="Helical" evidence="6">
    <location>
        <begin position="197"/>
        <end position="217"/>
    </location>
</feature>
<keyword evidence="5 6" id="KW-0472">Membrane</keyword>
<sequence>MVTKRLRCCANFLENSKHHFAMIALQFGYAGMNIITKVSLNRGMSHYVLVVYRHAFATAVIAPFAFIFERKAQPRITFKIFMQIFILALLGPVIDQNFYYAGLKLTSPTFSCAMSNVLPAMTFVMAVLCRMEKLNMKKVRCQAKVVGTLVTVGGAMVMTLYKGPLVEMVWNKHAHNNQTTNATTTNNNVATPSDKDWLIGSILLIIATLAWASLFVLQAKAIETYKNHQLSLTSLICFLGTIQAIAVTFVMEHDPSVWTIGWDMNLLAAAYAGIVSSSLSYYVQGLVIKTKGPVFATAFSPLMMIIVAIMGSFILAEQIFLGGVVGAILIVIGLYSVLWGKHKEEVENNNNNKVVENIPLPLKGAMVEANNNPDSSNNISSLIINVTTEPPFKSNS</sequence>
<feature type="transmembrane region" description="Helical" evidence="6">
    <location>
        <begin position="262"/>
        <end position="282"/>
    </location>
</feature>
<feature type="transmembrane region" description="Helical" evidence="6">
    <location>
        <begin position="229"/>
        <end position="250"/>
    </location>
</feature>
<feature type="transmembrane region" description="Helical" evidence="6">
    <location>
        <begin position="108"/>
        <end position="129"/>
    </location>
</feature>
<name>A0A4D6M304_VIGUN</name>
<evidence type="ECO:0000313" key="9">
    <source>
        <dbReference type="Proteomes" id="UP000501690"/>
    </source>
</evidence>
<dbReference type="Pfam" id="PF00892">
    <property type="entry name" value="EamA"/>
    <property type="match status" value="2"/>
</dbReference>
<evidence type="ECO:0000313" key="8">
    <source>
        <dbReference type="EMBL" id="QCD95505.1"/>
    </source>
</evidence>
<dbReference type="InterPro" id="IPR000620">
    <property type="entry name" value="EamA_dom"/>
</dbReference>
<feature type="transmembrane region" description="Helical" evidence="6">
    <location>
        <begin position="80"/>
        <end position="102"/>
    </location>
</feature>
<keyword evidence="4 6" id="KW-1133">Transmembrane helix</keyword>
<feature type="transmembrane region" description="Helical" evidence="6">
    <location>
        <begin position="319"/>
        <end position="338"/>
    </location>
</feature>
<dbReference type="InterPro" id="IPR037185">
    <property type="entry name" value="EmrE-like"/>
</dbReference>
<dbReference type="GO" id="GO:0016020">
    <property type="term" value="C:membrane"/>
    <property type="evidence" value="ECO:0007669"/>
    <property type="project" value="UniProtKB-SubCell"/>
</dbReference>
<feature type="domain" description="EamA" evidence="7">
    <location>
        <begin position="199"/>
        <end position="338"/>
    </location>
</feature>
<accession>A0A4D6M304</accession>
<gene>
    <name evidence="8" type="ORF">DEO72_LG6g198</name>
</gene>
<reference evidence="8 9" key="1">
    <citation type="submission" date="2019-04" db="EMBL/GenBank/DDBJ databases">
        <title>An improved genome assembly and genetic linkage map for asparagus bean, Vigna unguiculata ssp. sesquipedialis.</title>
        <authorList>
            <person name="Xia Q."/>
            <person name="Zhang R."/>
            <person name="Dong Y."/>
        </authorList>
    </citation>
    <scope>NUCLEOTIDE SEQUENCE [LARGE SCALE GENOMIC DNA]</scope>
    <source>
        <tissue evidence="8">Leaf</tissue>
    </source>
</reference>
<comment type="similarity">
    <text evidence="2 6">Belongs to the drug/metabolite transporter (DMT) superfamily. Plant drug/metabolite exporter (P-DME) (TC 2.A.7.4) family.</text>
</comment>
<proteinExistence type="inferred from homology"/>
<dbReference type="InterPro" id="IPR030184">
    <property type="entry name" value="WAT1-related"/>
</dbReference>
<feature type="transmembrane region" description="Helical" evidence="6">
    <location>
        <begin position="46"/>
        <end position="68"/>
    </location>
</feature>
<dbReference type="Gramene" id="Vigun01g015900.1.v1.2">
    <property type="protein sequence ID" value="Vigun01g015900.1.v1.2"/>
    <property type="gene ID" value="Vigun01g015900.v1.2"/>
</dbReference>
<dbReference type="EMBL" id="CP039350">
    <property type="protein sequence ID" value="QCD95505.1"/>
    <property type="molecule type" value="Genomic_DNA"/>
</dbReference>
<evidence type="ECO:0000256" key="1">
    <source>
        <dbReference type="ARBA" id="ARBA00004141"/>
    </source>
</evidence>
<evidence type="ECO:0000256" key="4">
    <source>
        <dbReference type="ARBA" id="ARBA00022989"/>
    </source>
</evidence>
<feature type="transmembrane region" description="Helical" evidence="6">
    <location>
        <begin position="20"/>
        <end position="40"/>
    </location>
</feature>
<evidence type="ECO:0000259" key="7">
    <source>
        <dbReference type="Pfam" id="PF00892"/>
    </source>
</evidence>
<comment type="subcellular location">
    <subcellularLocation>
        <location evidence="1 6">Membrane</location>
        <topology evidence="1 6">Multi-pass membrane protein</topology>
    </subcellularLocation>
</comment>
<evidence type="ECO:0000256" key="5">
    <source>
        <dbReference type="ARBA" id="ARBA00023136"/>
    </source>
</evidence>
<dbReference type="AlphaFoldDB" id="A0A4D6M304"/>
<feature type="transmembrane region" description="Helical" evidence="6">
    <location>
        <begin position="141"/>
        <end position="161"/>
    </location>
</feature>